<dbReference type="GO" id="GO:0004175">
    <property type="term" value="F:endopeptidase activity"/>
    <property type="evidence" value="ECO:0007669"/>
    <property type="project" value="UniProtKB-ARBA"/>
</dbReference>
<protein>
    <recommendedName>
        <fullName evidence="2">CAAX prenyl protease 2/Lysostaphin resistance protein A-like domain-containing protein</fullName>
    </recommendedName>
</protein>
<name>A0A679IJZ8_9HYPH</name>
<feature type="transmembrane region" description="Helical" evidence="1">
    <location>
        <begin position="258"/>
        <end position="279"/>
    </location>
</feature>
<feature type="transmembrane region" description="Helical" evidence="1">
    <location>
        <begin position="42"/>
        <end position="64"/>
    </location>
</feature>
<dbReference type="EMBL" id="LR743504">
    <property type="protein sequence ID" value="CAA2099266.1"/>
    <property type="molecule type" value="Genomic_DNA"/>
</dbReference>
<evidence type="ECO:0000259" key="2">
    <source>
        <dbReference type="Pfam" id="PF02517"/>
    </source>
</evidence>
<keyword evidence="1" id="KW-1133">Transmembrane helix</keyword>
<dbReference type="InterPro" id="IPR052710">
    <property type="entry name" value="CAAX_protease"/>
</dbReference>
<dbReference type="AlphaFoldDB" id="A0A679IJZ8"/>
<gene>
    <name evidence="3" type="ORF">MBUL_00060</name>
</gene>
<evidence type="ECO:0000313" key="3">
    <source>
        <dbReference type="EMBL" id="CAA2099266.1"/>
    </source>
</evidence>
<feature type="transmembrane region" description="Helical" evidence="1">
    <location>
        <begin position="176"/>
        <end position="196"/>
    </location>
</feature>
<evidence type="ECO:0000256" key="1">
    <source>
        <dbReference type="SAM" id="Phobius"/>
    </source>
</evidence>
<sequence length="283" mass="30786">MKPDPDVELSDDRAIDAMPAATGGARPRRSPIRLATAAFRDAISLVLATLFVMVAAAIAALLIVRVGADILQGIDPFVTEARRPRLYPQQLVLREVASDILRQCLIVAIVVGSAIRSSGAAWRARLALTPVEAPGLAPSRLLAILLLWPVLHILWVIGTADVFHMAFGRNVGLSPLLSRTGAIAWLAFTIVLAPVAEEVLMRGAMFERASRFLKPWGAILSTSALFVLLHIQIGSIARPVSLIPLALMLGWLRWRTGRLWPCILLHVWSNFAVVAYLLWPAPS</sequence>
<reference evidence="3" key="1">
    <citation type="submission" date="2019-12" db="EMBL/GenBank/DDBJ databases">
        <authorList>
            <person name="Cremers G."/>
        </authorList>
    </citation>
    <scope>NUCLEOTIDE SEQUENCE</scope>
    <source>
        <strain evidence="3">Mbul1</strain>
    </source>
</reference>
<keyword evidence="1" id="KW-0812">Transmembrane</keyword>
<keyword evidence="1" id="KW-0472">Membrane</keyword>
<dbReference type="Pfam" id="PF02517">
    <property type="entry name" value="Rce1-like"/>
    <property type="match status" value="1"/>
</dbReference>
<feature type="domain" description="CAAX prenyl protease 2/Lysostaphin resistance protein A-like" evidence="2">
    <location>
        <begin position="182"/>
        <end position="271"/>
    </location>
</feature>
<feature type="transmembrane region" description="Helical" evidence="1">
    <location>
        <begin position="142"/>
        <end position="164"/>
    </location>
</feature>
<feature type="transmembrane region" description="Helical" evidence="1">
    <location>
        <begin position="216"/>
        <end position="237"/>
    </location>
</feature>
<dbReference type="InterPro" id="IPR003675">
    <property type="entry name" value="Rce1/LyrA-like_dom"/>
</dbReference>
<dbReference type="PANTHER" id="PTHR36435">
    <property type="entry name" value="SLR1288 PROTEIN"/>
    <property type="match status" value="1"/>
</dbReference>
<dbReference type="PANTHER" id="PTHR36435:SF1">
    <property type="entry name" value="CAAX AMINO TERMINAL PROTEASE FAMILY PROTEIN"/>
    <property type="match status" value="1"/>
</dbReference>
<dbReference type="GO" id="GO:0080120">
    <property type="term" value="P:CAAX-box protein maturation"/>
    <property type="evidence" value="ECO:0007669"/>
    <property type="project" value="UniProtKB-ARBA"/>
</dbReference>
<proteinExistence type="predicted"/>
<accession>A0A679IJZ8</accession>
<organism evidence="3">
    <name type="scientific">Methylobacterium bullatum</name>
    <dbReference type="NCBI Taxonomy" id="570505"/>
    <lineage>
        <taxon>Bacteria</taxon>
        <taxon>Pseudomonadati</taxon>
        <taxon>Pseudomonadota</taxon>
        <taxon>Alphaproteobacteria</taxon>
        <taxon>Hyphomicrobiales</taxon>
        <taxon>Methylobacteriaceae</taxon>
        <taxon>Methylobacterium</taxon>
    </lineage>
</organism>